<feature type="domain" description="DUF569" evidence="2">
    <location>
        <begin position="1"/>
        <end position="119"/>
    </location>
</feature>
<sequence>MEFFNQAKAVRLRSHLDKFLTANPDDETVCQSRNGLSHKACWTVELVEGKNHVIRLKSSYGWYLTASDEPFLLGMTGKKVVQSDTREVSEEWEPIKEGNSHVKLRSKDGGMYLRANGDSDHSFDSLDSSETYVDAHSPQGEQLLIQNGEKFNSFAISSQMSVMNASWIQLNGMEYFEKAKTLRLRNHHGKYLVADDDKSSVRQSRNGLSDKASWTVEFVSEKRNKIRLKSCHGLYLTAIDEPFLLGMTGKKVIQNLPATKLDSSIEWEPIKEGAYSKLKTNEGNFLRANWGTPPWRNSVTHDTPQRSATQDWILWEVEVLDFRAMPVEYDTLLTFSPSFSPAVHMLSPYPGPPLVLFKHEYSTIRMQSSGMEFFTKAKTIRLKSYHHKYLRADHDKENVFQNRQGSTKTALWKVEFVQDVETVVRLKSIFGLYLTATNQEKNLGLTGQKVVQTMPARLDSSVEWEPVREGSKVKLKTRYGNFLRANGGLPPWRNSITHDIPHRHNDWVLWDVDVVERKADTPRKVEISETPDEDLTSASVQLVSPEPSDNEDTETCSQLKSEGRMVYYTVADDEGNVGDEVEKECFQFTGNKLEELAHQLEEETGMESVILCSRNPLNGKLYPLRLALPPNNTSVTVVLVSSTCTVASEFN</sequence>
<organism evidence="4 5">
    <name type="scientific">Heracleum sosnowskyi</name>
    <dbReference type="NCBI Taxonomy" id="360622"/>
    <lineage>
        <taxon>Eukaryota</taxon>
        <taxon>Viridiplantae</taxon>
        <taxon>Streptophyta</taxon>
        <taxon>Embryophyta</taxon>
        <taxon>Tracheophyta</taxon>
        <taxon>Spermatophyta</taxon>
        <taxon>Magnoliopsida</taxon>
        <taxon>eudicotyledons</taxon>
        <taxon>Gunneridae</taxon>
        <taxon>Pentapetalae</taxon>
        <taxon>asterids</taxon>
        <taxon>campanulids</taxon>
        <taxon>Apiales</taxon>
        <taxon>Apiaceae</taxon>
        <taxon>Apioideae</taxon>
        <taxon>apioid superclade</taxon>
        <taxon>Tordylieae</taxon>
        <taxon>Tordyliinae</taxon>
        <taxon>Heracleum</taxon>
    </lineage>
</organism>
<evidence type="ECO:0000256" key="1">
    <source>
        <dbReference type="SAM" id="MobiDB-lite"/>
    </source>
</evidence>
<comment type="caution">
    <text evidence="4">The sequence shown here is derived from an EMBL/GenBank/DDBJ whole genome shotgun (WGS) entry which is preliminary data.</text>
</comment>
<dbReference type="EMBL" id="JAUIZM010000017">
    <property type="protein sequence ID" value="KAK1352434.1"/>
    <property type="molecule type" value="Genomic_DNA"/>
</dbReference>
<reference evidence="4" key="1">
    <citation type="submission" date="2023-02" db="EMBL/GenBank/DDBJ databases">
        <title>Genome of toxic invasive species Heracleum sosnowskyi carries increased number of genes despite the absence of recent whole-genome duplications.</title>
        <authorList>
            <person name="Schelkunov M."/>
            <person name="Shtratnikova V."/>
            <person name="Makarenko M."/>
            <person name="Klepikova A."/>
            <person name="Omelchenko D."/>
            <person name="Novikova G."/>
            <person name="Obukhova E."/>
            <person name="Bogdanov V."/>
            <person name="Penin A."/>
            <person name="Logacheva M."/>
        </authorList>
    </citation>
    <scope>NUCLEOTIDE SEQUENCE</scope>
    <source>
        <strain evidence="4">Hsosn_3</strain>
        <tissue evidence="4">Leaf</tissue>
    </source>
</reference>
<reference evidence="4" key="2">
    <citation type="submission" date="2023-05" db="EMBL/GenBank/DDBJ databases">
        <authorList>
            <person name="Schelkunov M.I."/>
        </authorList>
    </citation>
    <scope>NUCLEOTIDE SEQUENCE</scope>
    <source>
        <strain evidence="4">Hsosn_3</strain>
        <tissue evidence="4">Leaf</tissue>
    </source>
</reference>
<evidence type="ECO:0000259" key="3">
    <source>
        <dbReference type="Pfam" id="PF22932"/>
    </source>
</evidence>
<dbReference type="Proteomes" id="UP001237642">
    <property type="component" value="Unassembled WGS sequence"/>
</dbReference>
<gene>
    <name evidence="4" type="ORF">POM88_053373</name>
</gene>
<dbReference type="Gene3D" id="2.80.10.50">
    <property type="match status" value="3"/>
</dbReference>
<name>A0AAD8GQ44_9APIA</name>
<dbReference type="PANTHER" id="PTHR31205">
    <property type="entry name" value="ACTIN CROSS-LINKING PROTEIN (DUF569)"/>
    <property type="match status" value="1"/>
</dbReference>
<evidence type="ECO:0000259" key="2">
    <source>
        <dbReference type="Pfam" id="PF04601"/>
    </source>
</evidence>
<dbReference type="FunFam" id="2.80.10.50:FF:000067">
    <property type="entry name" value="BnaC05g19630D protein"/>
    <property type="match status" value="2"/>
</dbReference>
<dbReference type="AlphaFoldDB" id="A0AAD8GQ44"/>
<protein>
    <submittedName>
        <fullName evidence="4">Actin cross-linking</fullName>
    </submittedName>
</protein>
<dbReference type="Pfam" id="PF22932">
    <property type="entry name" value="Ubiq_DUF_assoc"/>
    <property type="match status" value="1"/>
</dbReference>
<evidence type="ECO:0000313" key="5">
    <source>
        <dbReference type="Proteomes" id="UP001237642"/>
    </source>
</evidence>
<feature type="domain" description="DUF569" evidence="2">
    <location>
        <begin position="371"/>
        <end position="510"/>
    </location>
</feature>
<dbReference type="InterPro" id="IPR007679">
    <property type="entry name" value="DUF569"/>
</dbReference>
<feature type="region of interest" description="Disordered" evidence="1">
    <location>
        <begin position="523"/>
        <end position="556"/>
    </location>
</feature>
<dbReference type="InterPro" id="IPR054726">
    <property type="entry name" value="Ubiq_DUF569-assoc"/>
</dbReference>
<dbReference type="InterPro" id="IPR008999">
    <property type="entry name" value="Actin-crosslinking"/>
</dbReference>
<dbReference type="CDD" id="cd23340">
    <property type="entry name" value="beta-trefoil_FSCN_ACP-like"/>
    <property type="match status" value="3"/>
</dbReference>
<accession>A0AAD8GQ44</accession>
<keyword evidence="5" id="KW-1185">Reference proteome</keyword>
<dbReference type="PANTHER" id="PTHR31205:SF89">
    <property type="entry name" value="DUF569 DOMAIN-CONTAINING PROTEIN"/>
    <property type="match status" value="1"/>
</dbReference>
<dbReference type="Pfam" id="PF04601">
    <property type="entry name" value="DUF569"/>
    <property type="match status" value="3"/>
</dbReference>
<dbReference type="SUPFAM" id="SSF50405">
    <property type="entry name" value="Actin-crosslinking proteins"/>
    <property type="match status" value="3"/>
</dbReference>
<feature type="domain" description="DUF569" evidence="3">
    <location>
        <begin position="563"/>
        <end position="639"/>
    </location>
</feature>
<proteinExistence type="predicted"/>
<feature type="domain" description="DUF569" evidence="2">
    <location>
        <begin position="173"/>
        <end position="315"/>
    </location>
</feature>
<evidence type="ECO:0000313" key="4">
    <source>
        <dbReference type="EMBL" id="KAK1352434.1"/>
    </source>
</evidence>